<comment type="caution">
    <text evidence="1">The sequence shown here is derived from an EMBL/GenBank/DDBJ whole genome shotgun (WGS) entry which is preliminary data.</text>
</comment>
<protein>
    <submittedName>
        <fullName evidence="1">Uncharacterized protein</fullName>
    </submittedName>
</protein>
<evidence type="ECO:0000313" key="1">
    <source>
        <dbReference type="EMBL" id="ERJ76919.1"/>
    </source>
</evidence>
<dbReference type="Proteomes" id="UP000016660">
    <property type="component" value="Unassembled WGS sequence"/>
</dbReference>
<name>A0ABN0NS58_9BACT</name>
<evidence type="ECO:0000313" key="2">
    <source>
        <dbReference type="Proteomes" id="UP000016660"/>
    </source>
</evidence>
<organism evidence="1 2">
    <name type="scientific">Prevotella disiens JCM 6334 = ATCC 29426</name>
    <dbReference type="NCBI Taxonomy" id="1235811"/>
    <lineage>
        <taxon>Bacteria</taxon>
        <taxon>Pseudomonadati</taxon>
        <taxon>Bacteroidota</taxon>
        <taxon>Bacteroidia</taxon>
        <taxon>Bacteroidales</taxon>
        <taxon>Prevotellaceae</taxon>
        <taxon>Prevotella</taxon>
    </lineage>
</organism>
<dbReference type="EMBL" id="AWUY01000106">
    <property type="protein sequence ID" value="ERJ76919.1"/>
    <property type="molecule type" value="Genomic_DNA"/>
</dbReference>
<gene>
    <name evidence="1" type="ORF">HMPREF0653_01357</name>
</gene>
<proteinExistence type="predicted"/>
<reference evidence="1 2" key="1">
    <citation type="submission" date="2013-06" db="EMBL/GenBank/DDBJ databases">
        <authorList>
            <person name="Weinstock G."/>
            <person name="Sodergren E."/>
            <person name="Lobos E.A."/>
            <person name="Fulton L."/>
            <person name="Fulton R."/>
            <person name="Courtney L."/>
            <person name="Fronick C."/>
            <person name="O'Laughlin M."/>
            <person name="Godfrey J."/>
            <person name="Wilson R.M."/>
            <person name="Miner T."/>
            <person name="Farmer C."/>
            <person name="Delehaunty K."/>
            <person name="Cordes M."/>
            <person name="Minx P."/>
            <person name="Tomlinson C."/>
            <person name="Chen J."/>
            <person name="Wollam A."/>
            <person name="Pepin K.H."/>
            <person name="Bhonagiri V."/>
            <person name="Zhang X."/>
            <person name="Warren W."/>
            <person name="Mitreva M."/>
            <person name="Mardis E.R."/>
            <person name="Wilson R.K."/>
        </authorList>
    </citation>
    <scope>NUCLEOTIDE SEQUENCE [LARGE SCALE GENOMIC DNA]</scope>
    <source>
        <strain evidence="1 2">ATCC 29426</strain>
    </source>
</reference>
<keyword evidence="2" id="KW-1185">Reference proteome</keyword>
<accession>A0ABN0NS58</accession>
<sequence length="40" mass="4736">MFKFQKSLFCTSKEPVLHFEIACFGMKNNSFLNLHAELHF</sequence>